<keyword evidence="2" id="KW-0812">Transmembrane</keyword>
<accession>A0AB35AQJ5</accession>
<evidence type="ECO:0000313" key="4">
    <source>
        <dbReference type="EMBL" id="MBF0857225.1"/>
    </source>
</evidence>
<keyword evidence="3" id="KW-1133">Transmembrane helix</keyword>
<dbReference type="Proteomes" id="UP000603665">
    <property type="component" value="Unassembled WGS sequence"/>
</dbReference>
<dbReference type="GO" id="GO:0016020">
    <property type="term" value="C:membrane"/>
    <property type="evidence" value="ECO:0007669"/>
    <property type="project" value="UniProtKB-SubCell"/>
</dbReference>
<reference evidence="4" key="1">
    <citation type="submission" date="2020-04" db="EMBL/GenBank/DDBJ databases">
        <authorList>
            <person name="Sombolestani A."/>
        </authorList>
    </citation>
    <scope>NUCLEOTIDE SEQUENCE</scope>
    <source>
        <strain evidence="4">LMG1408</strain>
    </source>
</reference>
<dbReference type="SUPFAM" id="SSF53448">
    <property type="entry name" value="Nucleotide-diphospho-sugar transferases"/>
    <property type="match status" value="1"/>
</dbReference>
<evidence type="ECO:0000256" key="3">
    <source>
        <dbReference type="ARBA" id="ARBA00022989"/>
    </source>
</evidence>
<dbReference type="CDD" id="cd00257">
    <property type="entry name" value="beta-trefoil_FSCN-like"/>
    <property type="match status" value="1"/>
</dbReference>
<organism evidence="4 5">
    <name type="scientific">Gluconobacter oxydans</name>
    <name type="common">Gluconobacter suboxydans</name>
    <dbReference type="NCBI Taxonomy" id="442"/>
    <lineage>
        <taxon>Bacteria</taxon>
        <taxon>Pseudomonadati</taxon>
        <taxon>Pseudomonadota</taxon>
        <taxon>Alphaproteobacteria</taxon>
        <taxon>Acetobacterales</taxon>
        <taxon>Acetobacteraceae</taxon>
        <taxon>Gluconobacter</taxon>
    </lineage>
</organism>
<protein>
    <submittedName>
        <fullName evidence="4">Glycosyltransferase family 2 protein</fullName>
    </submittedName>
</protein>
<evidence type="ECO:0000256" key="2">
    <source>
        <dbReference type="ARBA" id="ARBA00022692"/>
    </source>
</evidence>
<proteinExistence type="predicted"/>
<dbReference type="EMBL" id="JABCQL010000031">
    <property type="protein sequence ID" value="MBF0857225.1"/>
    <property type="molecule type" value="Genomic_DNA"/>
</dbReference>
<dbReference type="AlphaFoldDB" id="A0AB35AQJ5"/>
<dbReference type="Gene3D" id="3.90.550.10">
    <property type="entry name" value="Spore Coat Polysaccharide Biosynthesis Protein SpsA, Chain A"/>
    <property type="match status" value="1"/>
</dbReference>
<dbReference type="PANTHER" id="PTHR21461:SF69">
    <property type="entry name" value="GLYCOSYLTRANSFERASE FAMILY 92 PROTEIN"/>
    <property type="match status" value="1"/>
</dbReference>
<dbReference type="Pfam" id="PF13704">
    <property type="entry name" value="Glyco_tranf_2_4"/>
    <property type="match status" value="1"/>
</dbReference>
<dbReference type="PANTHER" id="PTHR21461">
    <property type="entry name" value="GLYCOSYLTRANSFERASE FAMILY 92 PROTEIN"/>
    <property type="match status" value="1"/>
</dbReference>
<reference evidence="4" key="2">
    <citation type="submission" date="2023-10" db="EMBL/GenBank/DDBJ databases">
        <title>Description of novel Gluconobacter species.</title>
        <authorList>
            <person name="Cleenwerck I."/>
            <person name="Cnockaert M."/>
            <person name="Borremans W."/>
            <person name="Wieme A.D."/>
            <person name="De Vuyst L."/>
            <person name="Vandamme P."/>
        </authorList>
    </citation>
    <scope>NUCLEOTIDE SEQUENCE</scope>
    <source>
        <strain evidence="4">LMG1408</strain>
    </source>
</reference>
<keyword evidence="3" id="KW-0472">Membrane</keyword>
<evidence type="ECO:0000313" key="5">
    <source>
        <dbReference type="Proteomes" id="UP000603665"/>
    </source>
</evidence>
<comment type="caution">
    <text evidence="4">The sequence shown here is derived from an EMBL/GenBank/DDBJ whole genome shotgun (WGS) entry which is preliminary data.</text>
</comment>
<evidence type="ECO:0000256" key="1">
    <source>
        <dbReference type="ARBA" id="ARBA00004167"/>
    </source>
</evidence>
<dbReference type="InterPro" id="IPR029044">
    <property type="entry name" value="Nucleotide-diphossugar_trans"/>
</dbReference>
<gene>
    <name evidence="4" type="ORF">HKD20_12035</name>
</gene>
<name>A0AB35AQJ5_GLUOY</name>
<dbReference type="GO" id="GO:0005737">
    <property type="term" value="C:cytoplasm"/>
    <property type="evidence" value="ECO:0007669"/>
    <property type="project" value="TreeGrafter"/>
</dbReference>
<dbReference type="GO" id="GO:0016757">
    <property type="term" value="F:glycosyltransferase activity"/>
    <property type="evidence" value="ECO:0007669"/>
    <property type="project" value="TreeGrafter"/>
</dbReference>
<sequence length="479" mass="54413">MKVAIALFVKDEAPEIIWWISWHRSIGVSRFLIYDDNSSDGTAEIIKGLSKADPSITLHSTGTANHFAQRQAFAYVDAIGVAQRESLSWLGFLDCDEYLDLGPYDTVETMLSNIPGFAALALNWRCYGANGNHIFPGPNALDCYKSFITIGRGENFAVKSFVRPQATQKIYRNPHVFQVSGPYADCRGETLPDTGFLHRPTEGDVPFIRHYITRSLEHFLEKLKKREDLLANKHALDFFTKFQEECQSPDFTRYKPEFPRHVHRAISHLHVQYLSESFSHGSDQIEIALYDMSLLRTCKIILPDDRDLYYDKKTGEVFCAEKYRHGADKGRVICYTSPSDQDHIFFAPENPDDFLNIKFDSQYSSMIAMNLHRSSNGKFHMRSATNTFVVSFTRGQDTSGRLEANRASVREWEEFEIAHPGQSDIAASPLCAGPETTAAAHANIESAFHFADLFACWSLVTRFSHARPEVKKILSFYKV</sequence>
<comment type="subcellular location">
    <subcellularLocation>
        <location evidence="1">Membrane</location>
        <topology evidence="1">Single-pass membrane protein</topology>
    </subcellularLocation>
</comment>
<dbReference type="RefSeq" id="WP_062268721.1">
    <property type="nucleotide sequence ID" value="NZ_BJNM01000069.1"/>
</dbReference>